<dbReference type="GO" id="GO:0015627">
    <property type="term" value="C:type II protein secretion system complex"/>
    <property type="evidence" value="ECO:0007669"/>
    <property type="project" value="InterPro"/>
</dbReference>
<evidence type="ECO:0000256" key="3">
    <source>
        <dbReference type="ARBA" id="ARBA00022692"/>
    </source>
</evidence>
<dbReference type="Pfam" id="PF07963">
    <property type="entry name" value="N_methyl"/>
    <property type="match status" value="1"/>
</dbReference>
<dbReference type="InterPro" id="IPR012902">
    <property type="entry name" value="N_methyl_site"/>
</dbReference>
<keyword evidence="2" id="KW-0488">Methylation</keyword>
<evidence type="ECO:0000256" key="2">
    <source>
        <dbReference type="ARBA" id="ARBA00022481"/>
    </source>
</evidence>
<keyword evidence="3 6" id="KW-0812">Transmembrane</keyword>
<feature type="transmembrane region" description="Helical" evidence="6">
    <location>
        <begin position="6"/>
        <end position="27"/>
    </location>
</feature>
<dbReference type="AlphaFoldDB" id="A0A381NG34"/>
<dbReference type="Gene3D" id="3.30.700.10">
    <property type="entry name" value="Glycoprotein, Type 4 Pilin"/>
    <property type="match status" value="1"/>
</dbReference>
<comment type="subcellular location">
    <subcellularLocation>
        <location evidence="1">Membrane</location>
        <topology evidence="1">Single-pass membrane protein</topology>
    </subcellularLocation>
</comment>
<dbReference type="EMBL" id="UINC01000333">
    <property type="protein sequence ID" value="SUZ53535.1"/>
    <property type="molecule type" value="Genomic_DNA"/>
</dbReference>
<keyword evidence="4 6" id="KW-1133">Transmembrane helix</keyword>
<evidence type="ECO:0000313" key="7">
    <source>
        <dbReference type="EMBL" id="SUZ53535.1"/>
    </source>
</evidence>
<dbReference type="InterPro" id="IPR045584">
    <property type="entry name" value="Pilin-like"/>
</dbReference>
<reference evidence="7" key="1">
    <citation type="submission" date="2018-05" db="EMBL/GenBank/DDBJ databases">
        <authorList>
            <person name="Lanie J.A."/>
            <person name="Ng W.-L."/>
            <person name="Kazmierczak K.M."/>
            <person name="Andrzejewski T.M."/>
            <person name="Davidsen T.M."/>
            <person name="Wayne K.J."/>
            <person name="Tettelin H."/>
            <person name="Glass J.I."/>
            <person name="Rusch D."/>
            <person name="Podicherti R."/>
            <person name="Tsui H.-C.T."/>
            <person name="Winkler M.E."/>
        </authorList>
    </citation>
    <scope>NUCLEOTIDE SEQUENCE</scope>
</reference>
<evidence type="ECO:0000256" key="1">
    <source>
        <dbReference type="ARBA" id="ARBA00004167"/>
    </source>
</evidence>
<evidence type="ECO:0008006" key="8">
    <source>
        <dbReference type="Google" id="ProtNLM"/>
    </source>
</evidence>
<accession>A0A381NG34</accession>
<sequence length="130" mass="14023">MSNKQGFTLTELLIVIVILGILAALAIPKVSNMTYRSYFAAMEADLKNLASQQEIYYASEYSYTAEKSDLAFISSRDVSISVNADSEGWSATATHVALEPIEGCSIYHGSIPTPTLLVPPSAPDEVACTR</sequence>
<proteinExistence type="predicted"/>
<dbReference type="GO" id="GO:0016020">
    <property type="term" value="C:membrane"/>
    <property type="evidence" value="ECO:0007669"/>
    <property type="project" value="UniProtKB-SubCell"/>
</dbReference>
<name>A0A381NG34_9ZZZZ</name>
<protein>
    <recommendedName>
        <fullName evidence="8">Pilin</fullName>
    </recommendedName>
</protein>
<dbReference type="InterPro" id="IPR000983">
    <property type="entry name" value="Bac_GSPG_pilin"/>
</dbReference>
<dbReference type="SUPFAM" id="SSF54523">
    <property type="entry name" value="Pili subunits"/>
    <property type="match status" value="1"/>
</dbReference>
<gene>
    <name evidence="7" type="ORF">METZ01_LOCUS6389</name>
</gene>
<dbReference type="PRINTS" id="PR00813">
    <property type="entry name" value="BCTERIALGSPG"/>
</dbReference>
<dbReference type="PANTHER" id="PTHR30093">
    <property type="entry name" value="GENERAL SECRETION PATHWAY PROTEIN G"/>
    <property type="match status" value="1"/>
</dbReference>
<evidence type="ECO:0000256" key="6">
    <source>
        <dbReference type="SAM" id="Phobius"/>
    </source>
</evidence>
<evidence type="ECO:0000256" key="5">
    <source>
        <dbReference type="ARBA" id="ARBA00023136"/>
    </source>
</evidence>
<keyword evidence="5 6" id="KW-0472">Membrane</keyword>
<evidence type="ECO:0000256" key="4">
    <source>
        <dbReference type="ARBA" id="ARBA00022989"/>
    </source>
</evidence>
<organism evidence="7">
    <name type="scientific">marine metagenome</name>
    <dbReference type="NCBI Taxonomy" id="408172"/>
    <lineage>
        <taxon>unclassified sequences</taxon>
        <taxon>metagenomes</taxon>
        <taxon>ecological metagenomes</taxon>
    </lineage>
</organism>
<dbReference type="PANTHER" id="PTHR30093:SF44">
    <property type="entry name" value="TYPE II SECRETION SYSTEM CORE PROTEIN G"/>
    <property type="match status" value="1"/>
</dbReference>
<dbReference type="NCBIfam" id="TIGR02532">
    <property type="entry name" value="IV_pilin_GFxxxE"/>
    <property type="match status" value="1"/>
</dbReference>
<dbReference type="GO" id="GO:0015628">
    <property type="term" value="P:protein secretion by the type II secretion system"/>
    <property type="evidence" value="ECO:0007669"/>
    <property type="project" value="InterPro"/>
</dbReference>